<dbReference type="Gene3D" id="3.40.630.30">
    <property type="match status" value="1"/>
</dbReference>
<dbReference type="EC" id="4.3.2.2" evidence="7"/>
<dbReference type="EMBL" id="JAAABM010000012">
    <property type="protein sequence ID" value="KAF7673686.1"/>
    <property type="molecule type" value="Genomic_DNA"/>
</dbReference>
<evidence type="ECO:0000256" key="12">
    <source>
        <dbReference type="ARBA" id="ARBA00023239"/>
    </source>
</evidence>
<evidence type="ECO:0000256" key="6">
    <source>
        <dbReference type="ARBA" id="ARBA00011668"/>
    </source>
</evidence>
<evidence type="ECO:0000256" key="5">
    <source>
        <dbReference type="ARBA" id="ARBA00008273"/>
    </source>
</evidence>
<gene>
    <name evidence="18" type="ORF">GT037_008301</name>
</gene>
<evidence type="ECO:0000256" key="9">
    <source>
        <dbReference type="ARBA" id="ARBA00022490"/>
    </source>
</evidence>
<dbReference type="CDD" id="cd03302">
    <property type="entry name" value="Adenylsuccinate_lyase_2"/>
    <property type="match status" value="1"/>
</dbReference>
<dbReference type="Gene3D" id="1.20.200.10">
    <property type="entry name" value="Fumarase/aspartase (Central domain)"/>
    <property type="match status" value="1"/>
</dbReference>
<evidence type="ECO:0000256" key="7">
    <source>
        <dbReference type="ARBA" id="ARBA00012339"/>
    </source>
</evidence>
<dbReference type="FunFam" id="3.40.630.30:FF:000256">
    <property type="entry name" value="Putative lysine N-acyltransferase C17G9.06c"/>
    <property type="match status" value="1"/>
</dbReference>
<evidence type="ECO:0000256" key="3">
    <source>
        <dbReference type="ARBA" id="ARBA00004706"/>
    </source>
</evidence>
<comment type="pathway">
    <text evidence="3">Purine metabolism; IMP biosynthesis via de novo pathway; 5-amino-1-(5-phospho-D-ribosyl)imidazole-4-carboxamide from 5-amino-1-(5-phospho-D-ribosyl)imidazole-4-carboxylate: step 2/2.</text>
</comment>
<evidence type="ECO:0000256" key="2">
    <source>
        <dbReference type="ARBA" id="ARBA00004496"/>
    </source>
</evidence>
<dbReference type="InterPro" id="IPR004769">
    <property type="entry name" value="Pur_lyase"/>
</dbReference>
<dbReference type="FunFam" id="1.10.275.60:FF:000001">
    <property type="entry name" value="Adenylosuccinate lyase"/>
    <property type="match status" value="1"/>
</dbReference>
<dbReference type="RefSeq" id="XP_038784013.1">
    <property type="nucleotide sequence ID" value="XM_038933348.1"/>
</dbReference>
<evidence type="ECO:0000256" key="13">
    <source>
        <dbReference type="ARBA" id="ARBA00030717"/>
    </source>
</evidence>
<evidence type="ECO:0000259" key="17">
    <source>
        <dbReference type="SMART" id="SM01006"/>
    </source>
</evidence>
<dbReference type="InterPro" id="IPR022761">
    <property type="entry name" value="Fumarate_lyase_N"/>
</dbReference>
<comment type="catalytic activity">
    <reaction evidence="14">
        <text>N(6)-(1,2-dicarboxyethyl)-AMP = fumarate + AMP</text>
        <dbReference type="Rhea" id="RHEA:16853"/>
        <dbReference type="ChEBI" id="CHEBI:29806"/>
        <dbReference type="ChEBI" id="CHEBI:57567"/>
        <dbReference type="ChEBI" id="CHEBI:456215"/>
        <dbReference type="EC" id="4.3.2.2"/>
    </reaction>
</comment>
<dbReference type="Pfam" id="PF10397">
    <property type="entry name" value="ADSL_C"/>
    <property type="match status" value="1"/>
</dbReference>
<dbReference type="InterPro" id="IPR019468">
    <property type="entry name" value="AdenyloSucc_lyase_C"/>
</dbReference>
<dbReference type="AlphaFoldDB" id="A0A8H7B330"/>
<feature type="domain" description="Acyltransferase MbtK/IucB-like conserved" evidence="17">
    <location>
        <begin position="354"/>
        <end position="400"/>
    </location>
</feature>
<comment type="subunit">
    <text evidence="6">Homotetramer. Residues from neighboring subunits contribute catalytic and substrate-binding residues to each active site.</text>
</comment>
<keyword evidence="11" id="KW-0658">Purine biosynthesis</keyword>
<comment type="caution">
    <text evidence="18">The sequence shown here is derived from an EMBL/GenBank/DDBJ whole genome shotgun (WGS) entry which is preliminary data.</text>
</comment>
<reference evidence="18" key="1">
    <citation type="submission" date="2020-01" db="EMBL/GenBank/DDBJ databases">
        <authorList>
            <person name="Feng Z.H.Z."/>
        </authorList>
    </citation>
    <scope>NUCLEOTIDE SEQUENCE</scope>
    <source>
        <strain evidence="18">CBS107.38</strain>
    </source>
</reference>
<name>A0A8H7B330_9PLEO</name>
<evidence type="ECO:0000256" key="11">
    <source>
        <dbReference type="ARBA" id="ARBA00022755"/>
    </source>
</evidence>
<comment type="catalytic activity">
    <reaction evidence="1">
        <text>(2S)-2-[5-amino-1-(5-phospho-beta-D-ribosyl)imidazole-4-carboxamido]succinate = 5-amino-1-(5-phospho-beta-D-ribosyl)imidazole-4-carboxamide + fumarate</text>
        <dbReference type="Rhea" id="RHEA:23920"/>
        <dbReference type="ChEBI" id="CHEBI:29806"/>
        <dbReference type="ChEBI" id="CHEBI:58443"/>
        <dbReference type="ChEBI" id="CHEBI:58475"/>
        <dbReference type="EC" id="4.3.2.2"/>
    </reaction>
</comment>
<organism evidence="18 19">
    <name type="scientific">Alternaria burnsii</name>
    <dbReference type="NCBI Taxonomy" id="1187904"/>
    <lineage>
        <taxon>Eukaryota</taxon>
        <taxon>Fungi</taxon>
        <taxon>Dikarya</taxon>
        <taxon>Ascomycota</taxon>
        <taxon>Pezizomycotina</taxon>
        <taxon>Dothideomycetes</taxon>
        <taxon>Pleosporomycetidae</taxon>
        <taxon>Pleosporales</taxon>
        <taxon>Pleosporineae</taxon>
        <taxon>Pleosporaceae</taxon>
        <taxon>Alternaria</taxon>
        <taxon>Alternaria sect. Alternaria</taxon>
    </lineage>
</organism>
<dbReference type="SMART" id="SM00998">
    <property type="entry name" value="ADSL_C"/>
    <property type="match status" value="1"/>
</dbReference>
<dbReference type="PANTHER" id="PTHR43172:SF1">
    <property type="entry name" value="ADENYLOSUCCINATE LYASE"/>
    <property type="match status" value="1"/>
</dbReference>
<keyword evidence="9" id="KW-0963">Cytoplasm</keyword>
<evidence type="ECO:0000256" key="4">
    <source>
        <dbReference type="ARBA" id="ARBA00004734"/>
    </source>
</evidence>
<sequence length="1023" mass="115414">MAPVNVVHLPNGQNLTVTPVFGGLFFKSSDVHTHSPFPPGWTVVLNSEDELATDEQEQQQQDEEELFPPRRIHRFKKPTLNGDHLYISSISNPSSSEFKPAASPTRQIAMMLWATLYWYFHQPEPTLQVTNARSKNTADAGKPKGEWRININREGVFKGKVVLPKLERMGLIASEDSTVGCAQEESSPEGWTHMFVSRRTFWQLDPRIYLFTLSPLANTNSPFPSGSPYPSRPSSPAGGSDAKKEQQLDQVSPGLWSPTAPGPFHSSSHLPTYYPPPPAQYVFTNNTRHPIRPKPPRQGEILYTRYIPSVGQYLSFRVASISSKALRHQGPVSSPNRNSQIAASDSVAPNMNSMNAGMSDSEYLHKWMNDPRVSHFWGEAGPQSHQEEFLKNGLRSKNSFPVIGCWDGKPFGYFEIYWVKEDNLGKYLPIVSDYDRGFHCLVGEQEFRGAHRVKIWLSALVHYCWLADNRTERVMLEPRVDNEKLAKYLQEAGFYKEREISLPHKQSNLFKINRDVWKGPALSLDIQSRISDMKTKSGATIFDAYQTSLTGRYCSAEMSQLFSQRSRHSIWRKLWLFLAEAEKELGIENISDEALTQMREHLTVTDDDFGVAKVEEKKRRHDVMAHVHAYGQVAPAAAGIIHYGATSCYVTDNAELILMRDGLDLLIPKLAKVISNLSAFALKWKSEPTLAYTHLQPAQLITVGKRAAQWAQDLLFDLEAIELVRETLQFRGAQGTTGTQASFLEIFNGDSKKCDQLNELLCKKAGFPSCYAISTQTYTRKVDLIIANAICGLGASAQKITGDIRHLAAWKELEEPFEKDQIGSSAMAYKRNPMRSERIYALSRELMSKPASFANTLSDQWMERSLDDSAIRRMDIPEMFLLADAILLSLDNVTSGLVVYPKRVDARVQEELPFMITESIIMRLVAKGESRQEAHEQIRVLSHQAGAQVKNEGKSNDLVDRIRNTEFFKPIWGELDTMLDSKLYTGRSEEIVEKFCGKGGVLEGKLKKYQDYIEGAKVSELNV</sequence>
<dbReference type="GO" id="GO:0005829">
    <property type="term" value="C:cytosol"/>
    <property type="evidence" value="ECO:0007669"/>
    <property type="project" value="TreeGrafter"/>
</dbReference>
<dbReference type="Gene3D" id="1.10.275.60">
    <property type="match status" value="1"/>
</dbReference>
<keyword evidence="19" id="KW-1185">Reference proteome</keyword>
<evidence type="ECO:0000256" key="10">
    <source>
        <dbReference type="ARBA" id="ARBA00022679"/>
    </source>
</evidence>
<dbReference type="GO" id="GO:0019290">
    <property type="term" value="P:siderophore biosynthetic process"/>
    <property type="evidence" value="ECO:0007669"/>
    <property type="project" value="InterPro"/>
</dbReference>
<dbReference type="Pfam" id="PF00206">
    <property type="entry name" value="Lyase_1"/>
    <property type="match status" value="1"/>
</dbReference>
<comment type="similarity">
    <text evidence="5">Belongs to the lyase 1 family. Adenylosuccinate lyase subfamily.</text>
</comment>
<dbReference type="GO" id="GO:0070626">
    <property type="term" value="F:(S)-2-(5-amino-1-(5-phospho-D-ribosyl)imidazole-4-carboxamido) succinate lyase (fumarate-forming) activity"/>
    <property type="evidence" value="ECO:0007669"/>
    <property type="project" value="TreeGrafter"/>
</dbReference>
<dbReference type="GO" id="GO:0016746">
    <property type="term" value="F:acyltransferase activity"/>
    <property type="evidence" value="ECO:0007669"/>
    <property type="project" value="InterPro"/>
</dbReference>
<proteinExistence type="inferred from homology"/>
<dbReference type="InterPro" id="IPR020557">
    <property type="entry name" value="Fumarate_lyase_CS"/>
</dbReference>
<feature type="region of interest" description="Disordered" evidence="15">
    <location>
        <begin position="222"/>
        <end position="262"/>
    </location>
</feature>
<dbReference type="SMART" id="SM01006">
    <property type="entry name" value="AlcB"/>
    <property type="match status" value="1"/>
</dbReference>
<evidence type="ECO:0000313" key="19">
    <source>
        <dbReference type="Proteomes" id="UP000596902"/>
    </source>
</evidence>
<dbReference type="SUPFAM" id="SSF48557">
    <property type="entry name" value="L-aspartase-like"/>
    <property type="match status" value="1"/>
</dbReference>
<evidence type="ECO:0000313" key="18">
    <source>
        <dbReference type="EMBL" id="KAF7673686.1"/>
    </source>
</evidence>
<evidence type="ECO:0000256" key="15">
    <source>
        <dbReference type="SAM" id="MobiDB-lite"/>
    </source>
</evidence>
<dbReference type="PANTHER" id="PTHR43172">
    <property type="entry name" value="ADENYLOSUCCINATE LYASE"/>
    <property type="match status" value="1"/>
</dbReference>
<dbReference type="InterPro" id="IPR008948">
    <property type="entry name" value="L-Aspartase-like"/>
</dbReference>
<evidence type="ECO:0000256" key="14">
    <source>
        <dbReference type="ARBA" id="ARBA00047513"/>
    </source>
</evidence>
<comment type="subcellular location">
    <subcellularLocation>
        <location evidence="2">Cytoplasm</location>
    </subcellularLocation>
</comment>
<reference evidence="18" key="2">
    <citation type="submission" date="2020-08" db="EMBL/GenBank/DDBJ databases">
        <title>Draft Genome Sequence of Cumin Blight Pathogen Alternaria burnsii.</title>
        <authorList>
            <person name="Feng Z."/>
        </authorList>
    </citation>
    <scope>NUCLEOTIDE SEQUENCE</scope>
    <source>
        <strain evidence="18">CBS107.38</strain>
    </source>
</reference>
<keyword evidence="10" id="KW-0808">Transferase</keyword>
<dbReference type="Gene3D" id="1.10.40.30">
    <property type="entry name" value="Fumarase/aspartase (C-terminal domain)"/>
    <property type="match status" value="1"/>
</dbReference>
<feature type="domain" description="Adenylosuccinate lyase C-terminal" evidence="16">
    <location>
        <begin position="912"/>
        <end position="996"/>
    </location>
</feature>
<dbReference type="InterPro" id="IPR019432">
    <property type="entry name" value="Acyltransferase_MbtK/IucB-like"/>
</dbReference>
<evidence type="ECO:0000256" key="8">
    <source>
        <dbReference type="ARBA" id="ARBA00017058"/>
    </source>
</evidence>
<comment type="pathway">
    <text evidence="4">Purine metabolism; AMP biosynthesis via de novo pathway; AMP from IMP: step 2/2.</text>
</comment>
<evidence type="ECO:0000259" key="16">
    <source>
        <dbReference type="SMART" id="SM00998"/>
    </source>
</evidence>
<dbReference type="GO" id="GO:0044208">
    <property type="term" value="P:'de novo' AMP biosynthetic process"/>
    <property type="evidence" value="ECO:0007669"/>
    <property type="project" value="TreeGrafter"/>
</dbReference>
<dbReference type="Pfam" id="PF13523">
    <property type="entry name" value="Acetyltransf_8"/>
    <property type="match status" value="1"/>
</dbReference>
<dbReference type="InterPro" id="IPR016181">
    <property type="entry name" value="Acyl_CoA_acyltransferase"/>
</dbReference>
<evidence type="ECO:0000256" key="1">
    <source>
        <dbReference type="ARBA" id="ARBA00000598"/>
    </source>
</evidence>
<dbReference type="GO" id="GO:0004018">
    <property type="term" value="F:N6-(1,2-dicarboxyethyl)AMP AMP-lyase (fumarate-forming) activity"/>
    <property type="evidence" value="ECO:0007669"/>
    <property type="project" value="InterPro"/>
</dbReference>
<dbReference type="NCBIfam" id="TIGR00928">
    <property type="entry name" value="purB"/>
    <property type="match status" value="1"/>
</dbReference>
<keyword evidence="12 18" id="KW-0456">Lyase</keyword>
<dbReference type="SUPFAM" id="SSF55729">
    <property type="entry name" value="Acyl-CoA N-acyltransferases (Nat)"/>
    <property type="match status" value="1"/>
</dbReference>
<dbReference type="FunFam" id="1.10.40.30:FF:000005">
    <property type="entry name" value="Adenylosuccinate lyase"/>
    <property type="match status" value="1"/>
</dbReference>
<dbReference type="GeneID" id="62206526"/>
<accession>A0A8H7B330</accession>
<dbReference type="PROSITE" id="PS00163">
    <property type="entry name" value="FUMARATE_LYASES"/>
    <property type="match status" value="1"/>
</dbReference>
<dbReference type="Proteomes" id="UP000596902">
    <property type="component" value="Unassembled WGS sequence"/>
</dbReference>
<protein>
    <recommendedName>
        <fullName evidence="8">Adenylosuccinate lyase</fullName>
        <ecNumber evidence="7">4.3.2.2</ecNumber>
    </recommendedName>
    <alternativeName>
        <fullName evidence="13">Adenylosuccinase</fullName>
    </alternativeName>
</protein>